<keyword evidence="1" id="KW-0812">Transmembrane</keyword>
<feature type="chain" id="PRO_5036765496" evidence="2">
    <location>
        <begin position="20"/>
        <end position="131"/>
    </location>
</feature>
<keyword evidence="2" id="KW-0732">Signal</keyword>
<evidence type="ECO:0000256" key="2">
    <source>
        <dbReference type="SAM" id="SignalP"/>
    </source>
</evidence>
<evidence type="ECO:0000313" key="4">
    <source>
        <dbReference type="WBParaSite" id="ACRNAN_scaffold12673.g18746.t1"/>
    </source>
</evidence>
<name>A0A914CNC6_9BILA</name>
<accession>A0A914CNC6</accession>
<evidence type="ECO:0000313" key="3">
    <source>
        <dbReference type="Proteomes" id="UP000887540"/>
    </source>
</evidence>
<protein>
    <submittedName>
        <fullName evidence="4">Uncharacterized protein</fullName>
    </submittedName>
</protein>
<feature type="signal peptide" evidence="2">
    <location>
        <begin position="1"/>
        <end position="19"/>
    </location>
</feature>
<feature type="transmembrane region" description="Helical" evidence="1">
    <location>
        <begin position="33"/>
        <end position="56"/>
    </location>
</feature>
<organism evidence="3 4">
    <name type="scientific">Acrobeloides nanus</name>
    <dbReference type="NCBI Taxonomy" id="290746"/>
    <lineage>
        <taxon>Eukaryota</taxon>
        <taxon>Metazoa</taxon>
        <taxon>Ecdysozoa</taxon>
        <taxon>Nematoda</taxon>
        <taxon>Chromadorea</taxon>
        <taxon>Rhabditida</taxon>
        <taxon>Tylenchina</taxon>
        <taxon>Cephalobomorpha</taxon>
        <taxon>Cephaloboidea</taxon>
        <taxon>Cephalobidae</taxon>
        <taxon>Acrobeloides</taxon>
    </lineage>
</organism>
<sequence>MRCLILALIVALMMRSARLFPEKNESYLNYLDLILTILVFLFIAFGLALGVGWYILWKDLRTRSNVVSTGINDRLVTGRIFDLEGEAQEPLVRLQERVPFRPRSASIRRRILAQVERLRQELLDLDTVIIV</sequence>
<keyword evidence="1" id="KW-1133">Transmembrane helix</keyword>
<dbReference type="WBParaSite" id="ACRNAN_scaffold12673.g18746.t1">
    <property type="protein sequence ID" value="ACRNAN_scaffold12673.g18746.t1"/>
    <property type="gene ID" value="ACRNAN_scaffold12673.g18746"/>
</dbReference>
<proteinExistence type="predicted"/>
<keyword evidence="3" id="KW-1185">Reference proteome</keyword>
<reference evidence="4" key="1">
    <citation type="submission" date="2022-11" db="UniProtKB">
        <authorList>
            <consortium name="WormBaseParasite"/>
        </authorList>
    </citation>
    <scope>IDENTIFICATION</scope>
</reference>
<dbReference type="Proteomes" id="UP000887540">
    <property type="component" value="Unplaced"/>
</dbReference>
<evidence type="ECO:0000256" key="1">
    <source>
        <dbReference type="SAM" id="Phobius"/>
    </source>
</evidence>
<dbReference type="AlphaFoldDB" id="A0A914CNC6"/>
<keyword evidence="1" id="KW-0472">Membrane</keyword>